<dbReference type="PANTHER" id="PTHR33129:SF1">
    <property type="entry name" value="ATP-BINDING PROTEIN"/>
    <property type="match status" value="1"/>
</dbReference>
<dbReference type="OMA" id="DEENHAG"/>
<comment type="caution">
    <text evidence="1">The sequence shown here is derived from an EMBL/GenBank/DDBJ whole genome shotgun (WGS) entry which is preliminary data.</text>
</comment>
<dbReference type="OrthoDB" id="2340858at2759"/>
<protein>
    <submittedName>
        <fullName evidence="1">Uncharacterized protein</fullName>
    </submittedName>
</protein>
<dbReference type="EMBL" id="LODT01000004">
    <property type="protein sequence ID" value="KYR02073.1"/>
    <property type="molecule type" value="Genomic_DNA"/>
</dbReference>
<dbReference type="Proteomes" id="UP000076078">
    <property type="component" value="Unassembled WGS sequence"/>
</dbReference>
<name>A0A152A752_TIELA</name>
<gene>
    <name evidence="1" type="ORF">DLAC_00872</name>
</gene>
<evidence type="ECO:0000313" key="2">
    <source>
        <dbReference type="Proteomes" id="UP000076078"/>
    </source>
</evidence>
<sequence>MSIWTKRGIDNIDQITEDKAQKTVDILEKEGFELTKKGLTEVLTDIAYQDAKEKIFTEDNGWNGKKKGDLIKICQPTTTSTAFKIHQRSSIFWKELINASLDPTNNVLNFQQYLPIREGTKINTIYVRDSYIELYDIINNLENPEHTVLLKGNPGIGKSIFLWYYMYKKILDNRDSKLKLHFLYDRVDSKAIFFTFNSFGDPIAYNGFRQDFSDLLEREDVFYLVDGQRPLPALKSFILLVSSPRKENYQEYLKLGSSSTLIMPIWNWDEIKISNSNIYRHDEKEVECRFEKWGGIPRYVLEKISAESQLELARSIATTDLDACFDRVNQPDSPSTGSHKVIHIDAVPNTKYSQQRVVMGSNYIQRKLVQRFYFNFREQLISRTKNMSNWSASLGGVVFEQLSHQTLSFGGKFSIRQLDTGISSVLELKDLNTVFFNNVKDLQSKKDANEYYSNSDYARPEDMNFRAIDSFNGHSLFQMTVSETHSVVYKPFVNLLYLLDSILPGTGAPFNLFFVVPPDLFETFKPQKFIEHDDKTPSKFNKSCPSNVIQFALKMEFESIPAQKLYPITEPEDKIILTIGIKFPL</sequence>
<dbReference type="InterPro" id="IPR052980">
    <property type="entry name" value="Crinkler_effector"/>
</dbReference>
<reference evidence="1 2" key="1">
    <citation type="submission" date="2015-12" db="EMBL/GenBank/DDBJ databases">
        <title>Dictyostelia acquired genes for synthesis and detection of signals that induce cell-type specialization by lateral gene transfer from prokaryotes.</title>
        <authorList>
            <person name="Gloeckner G."/>
            <person name="Schaap P."/>
        </authorList>
    </citation>
    <scope>NUCLEOTIDE SEQUENCE [LARGE SCALE GENOMIC DNA]</scope>
    <source>
        <strain evidence="1 2">TK</strain>
    </source>
</reference>
<dbReference type="InParanoid" id="A0A152A752"/>
<accession>A0A152A752</accession>
<dbReference type="PANTHER" id="PTHR33129">
    <property type="entry name" value="PROTEIN KINASE DOMAIN-CONTAINING PROTEIN-RELATED"/>
    <property type="match status" value="1"/>
</dbReference>
<keyword evidence="2" id="KW-1185">Reference proteome</keyword>
<evidence type="ECO:0000313" key="1">
    <source>
        <dbReference type="EMBL" id="KYR02073.1"/>
    </source>
</evidence>
<dbReference type="STRING" id="361077.A0A152A752"/>
<proteinExistence type="predicted"/>
<dbReference type="AlphaFoldDB" id="A0A152A752"/>
<organism evidence="1 2">
    <name type="scientific">Tieghemostelium lacteum</name>
    <name type="common">Slime mold</name>
    <name type="synonym">Dictyostelium lacteum</name>
    <dbReference type="NCBI Taxonomy" id="361077"/>
    <lineage>
        <taxon>Eukaryota</taxon>
        <taxon>Amoebozoa</taxon>
        <taxon>Evosea</taxon>
        <taxon>Eumycetozoa</taxon>
        <taxon>Dictyostelia</taxon>
        <taxon>Dictyosteliales</taxon>
        <taxon>Raperosteliaceae</taxon>
        <taxon>Tieghemostelium</taxon>
    </lineage>
</organism>